<protein>
    <submittedName>
        <fullName evidence="1">Putative carbamoyl transferase, NodU family</fullName>
    </submittedName>
</protein>
<keyword evidence="2" id="KW-1185">Reference proteome</keyword>
<dbReference type="Proteomes" id="UP000003947">
    <property type="component" value="Unassembled WGS sequence"/>
</dbReference>
<dbReference type="EMBL" id="JH660635">
    <property type="protein sequence ID" value="EIM30978.1"/>
    <property type="molecule type" value="Genomic_DNA"/>
</dbReference>
<gene>
    <name evidence="1" type="ORF">MicloDRAFT_00005090</name>
</gene>
<organism evidence="1 2">
    <name type="scientific">Microvirga lotononidis</name>
    <dbReference type="NCBI Taxonomy" id="864069"/>
    <lineage>
        <taxon>Bacteria</taxon>
        <taxon>Pseudomonadati</taxon>
        <taxon>Pseudomonadota</taxon>
        <taxon>Alphaproteobacteria</taxon>
        <taxon>Hyphomicrobiales</taxon>
        <taxon>Methylobacteriaceae</taxon>
        <taxon>Microvirga</taxon>
    </lineage>
</organism>
<dbReference type="STRING" id="864069.MicloDRAFT_00005090"/>
<evidence type="ECO:0000313" key="2">
    <source>
        <dbReference type="Proteomes" id="UP000003947"/>
    </source>
</evidence>
<dbReference type="GO" id="GO:0016740">
    <property type="term" value="F:transferase activity"/>
    <property type="evidence" value="ECO:0007669"/>
    <property type="project" value="UniProtKB-KW"/>
</dbReference>
<keyword evidence="1" id="KW-0808">Transferase</keyword>
<proteinExistence type="predicted"/>
<dbReference type="HOGENOM" id="CLU_2917499_0_0_5"/>
<reference evidence="1 2" key="1">
    <citation type="submission" date="2012-02" db="EMBL/GenBank/DDBJ databases">
        <title>Improved High-Quality Draft sequence of Microvirga sp. WSM3557.</title>
        <authorList>
            <consortium name="US DOE Joint Genome Institute"/>
            <person name="Lucas S."/>
            <person name="Han J."/>
            <person name="Lapidus A."/>
            <person name="Cheng J.-F."/>
            <person name="Goodwin L."/>
            <person name="Pitluck S."/>
            <person name="Peters L."/>
            <person name="Zhang X."/>
            <person name="Detter J.C."/>
            <person name="Han C."/>
            <person name="Tapia R."/>
            <person name="Land M."/>
            <person name="Hauser L."/>
            <person name="Kyrpides N."/>
            <person name="Ivanova N."/>
            <person name="Pagani I."/>
            <person name="Brau L."/>
            <person name="Yates R."/>
            <person name="O'Hara G."/>
            <person name="Rui T."/>
            <person name="Howieson J."/>
            <person name="Reeve W."/>
            <person name="Woyke T."/>
        </authorList>
    </citation>
    <scope>NUCLEOTIDE SEQUENCE [LARGE SCALE GENOMIC DNA]</scope>
    <source>
        <strain evidence="1 2">WSM3557</strain>
    </source>
</reference>
<dbReference type="PATRIC" id="fig|864069.3.peg.557"/>
<accession>I4Z436</accession>
<sequence length="61" mass="6916">MSGFEQRLILAIDESGDFLSGRLALGSGTEVTKFETFPEKNSLELFYLETIRYLGSDMFDE</sequence>
<evidence type="ECO:0000313" key="1">
    <source>
        <dbReference type="EMBL" id="EIM30978.1"/>
    </source>
</evidence>
<dbReference type="Gene3D" id="3.30.420.40">
    <property type="match status" value="1"/>
</dbReference>
<dbReference type="eggNOG" id="COG2192">
    <property type="taxonomic scope" value="Bacteria"/>
</dbReference>
<name>I4Z436_9HYPH</name>
<dbReference type="AlphaFoldDB" id="I4Z436"/>